<sequence>MNHKMTEASEEREDETVRHEARLSLAGMTVFRLTDMNTSVLSLQGAVQFHLERIELPDFLLEQQEECYRALRDDAQLALAQGGPSRCSLYAGSLGLTYIAAPLRPCEAESSLIVVGPFLRQLPDKITAEGGAIDRTNAIVLNKLMQNMKIMSSSQIQTVANLLYRLDAIEHAPLHVVEAPGSAAASGGGARRASRLHEPDDNQVELIGLRYRIQKKLSHAVASGHKAEAQRIIERSRHLFDFSERFPGQPVRALKNTSIVNNTLLRIAAEKGGVPSLYLHLTSEYFAIRIESADKIAVLELLNRQMLDEYCDLVQTHSTARYSPTVQTAVQHLAVYYNKPLQLRRLADACEVHPSHLSRIFKRETGLTLTEFQHRLRLNEAKFLLKTEVCSIDDIAWQVGFEDASYFSRVFKKQEGISPTEFRNSEKNKKGEP</sequence>
<evidence type="ECO:0000313" key="5">
    <source>
        <dbReference type="EMBL" id="UQZ80869.1"/>
    </source>
</evidence>
<keyword evidence="3" id="KW-0804">Transcription</keyword>
<name>A0ABY4RGW2_9BACL</name>
<dbReference type="Pfam" id="PF12833">
    <property type="entry name" value="HTH_18"/>
    <property type="match status" value="1"/>
</dbReference>
<dbReference type="PANTHER" id="PTHR43280:SF28">
    <property type="entry name" value="HTH-TYPE TRANSCRIPTIONAL ACTIVATOR RHAS"/>
    <property type="match status" value="1"/>
</dbReference>
<dbReference type="PANTHER" id="PTHR43280">
    <property type="entry name" value="ARAC-FAMILY TRANSCRIPTIONAL REGULATOR"/>
    <property type="match status" value="1"/>
</dbReference>
<dbReference type="InterPro" id="IPR018060">
    <property type="entry name" value="HTH_AraC"/>
</dbReference>
<dbReference type="SMART" id="SM00342">
    <property type="entry name" value="HTH_ARAC"/>
    <property type="match status" value="1"/>
</dbReference>
<dbReference type="InterPro" id="IPR018062">
    <property type="entry name" value="HTH_AraC-typ_CS"/>
</dbReference>
<keyword evidence="2" id="KW-0238">DNA-binding</keyword>
<dbReference type="RefSeq" id="WP_249863149.1">
    <property type="nucleotide sequence ID" value="NZ_CP027059.1"/>
</dbReference>
<dbReference type="InterPro" id="IPR009057">
    <property type="entry name" value="Homeodomain-like_sf"/>
</dbReference>
<organism evidence="5 6">
    <name type="scientific">Paenibacillus konkukensis</name>
    <dbReference type="NCBI Taxonomy" id="2020716"/>
    <lineage>
        <taxon>Bacteria</taxon>
        <taxon>Bacillati</taxon>
        <taxon>Bacillota</taxon>
        <taxon>Bacilli</taxon>
        <taxon>Bacillales</taxon>
        <taxon>Paenibacillaceae</taxon>
        <taxon>Paenibacillus</taxon>
    </lineage>
</organism>
<evidence type="ECO:0000259" key="4">
    <source>
        <dbReference type="PROSITE" id="PS01124"/>
    </source>
</evidence>
<protein>
    <submittedName>
        <fullName evidence="5">HTH-type transcriptional activator Btr</fullName>
    </submittedName>
</protein>
<reference evidence="5" key="2">
    <citation type="journal article" date="2021" name="J Anim Sci Technol">
        <title>Complete genome sequence of Paenibacillus konkukensis sp. nov. SK3146 as a potential probiotic strain.</title>
        <authorList>
            <person name="Jung H.I."/>
            <person name="Park S."/>
            <person name="Niu K.M."/>
            <person name="Lee S.W."/>
            <person name="Kothari D."/>
            <person name="Yi K.J."/>
            <person name="Kim S.K."/>
        </authorList>
    </citation>
    <scope>NUCLEOTIDE SEQUENCE</scope>
    <source>
        <strain evidence="5">SK3146</strain>
    </source>
</reference>
<keyword evidence="6" id="KW-1185">Reference proteome</keyword>
<dbReference type="SUPFAM" id="SSF46689">
    <property type="entry name" value="Homeodomain-like"/>
    <property type="match status" value="2"/>
</dbReference>
<keyword evidence="1" id="KW-0805">Transcription regulation</keyword>
<proteinExistence type="predicted"/>
<dbReference type="Proteomes" id="UP001057134">
    <property type="component" value="Chromosome"/>
</dbReference>
<evidence type="ECO:0000256" key="3">
    <source>
        <dbReference type="ARBA" id="ARBA00023163"/>
    </source>
</evidence>
<dbReference type="PROSITE" id="PS01124">
    <property type="entry name" value="HTH_ARAC_FAMILY_2"/>
    <property type="match status" value="1"/>
</dbReference>
<dbReference type="PROSITE" id="PS00041">
    <property type="entry name" value="HTH_ARAC_FAMILY_1"/>
    <property type="match status" value="1"/>
</dbReference>
<feature type="domain" description="HTH araC/xylS-type" evidence="4">
    <location>
        <begin position="327"/>
        <end position="425"/>
    </location>
</feature>
<evidence type="ECO:0000313" key="6">
    <source>
        <dbReference type="Proteomes" id="UP001057134"/>
    </source>
</evidence>
<dbReference type="Gene3D" id="1.10.10.60">
    <property type="entry name" value="Homeodomain-like"/>
    <property type="match status" value="2"/>
</dbReference>
<dbReference type="InterPro" id="IPR020449">
    <property type="entry name" value="Tscrpt_reg_AraC-type_HTH"/>
</dbReference>
<dbReference type="PRINTS" id="PR00032">
    <property type="entry name" value="HTHARAC"/>
</dbReference>
<gene>
    <name evidence="5" type="primary">btr_1</name>
    <name evidence="5" type="ORF">SK3146_00025</name>
</gene>
<accession>A0ABY4RGW2</accession>
<evidence type="ECO:0000256" key="2">
    <source>
        <dbReference type="ARBA" id="ARBA00023125"/>
    </source>
</evidence>
<reference evidence="5" key="1">
    <citation type="submission" date="2018-02" db="EMBL/GenBank/DDBJ databases">
        <authorList>
            <person name="Kim S.-K."/>
            <person name="Jung H.-I."/>
            <person name="Lee S.-W."/>
        </authorList>
    </citation>
    <scope>NUCLEOTIDE SEQUENCE</scope>
    <source>
        <strain evidence="5">SK3146</strain>
    </source>
</reference>
<evidence type="ECO:0000256" key="1">
    <source>
        <dbReference type="ARBA" id="ARBA00023015"/>
    </source>
</evidence>
<dbReference type="EMBL" id="CP027059">
    <property type="protein sequence ID" value="UQZ80869.1"/>
    <property type="molecule type" value="Genomic_DNA"/>
</dbReference>